<dbReference type="InterPro" id="IPR025577">
    <property type="entry name" value="FlxA"/>
</dbReference>
<feature type="region of interest" description="Disordered" evidence="1">
    <location>
        <begin position="77"/>
        <end position="102"/>
    </location>
</feature>
<organism evidence="2 3">
    <name type="scientific">Yersinia intermedia</name>
    <dbReference type="NCBI Taxonomy" id="631"/>
    <lineage>
        <taxon>Bacteria</taxon>
        <taxon>Pseudomonadati</taxon>
        <taxon>Pseudomonadota</taxon>
        <taxon>Gammaproteobacteria</taxon>
        <taxon>Enterobacterales</taxon>
        <taxon>Yersiniaceae</taxon>
        <taxon>Yersinia</taxon>
    </lineage>
</organism>
<dbReference type="Pfam" id="PF14282">
    <property type="entry name" value="FlxA"/>
    <property type="match status" value="1"/>
</dbReference>
<gene>
    <name evidence="2" type="ORF">ERS008530_01710</name>
</gene>
<evidence type="ECO:0008006" key="4">
    <source>
        <dbReference type="Google" id="ProtNLM"/>
    </source>
</evidence>
<reference evidence="2 3" key="1">
    <citation type="submission" date="2015-03" db="EMBL/GenBank/DDBJ databases">
        <authorList>
            <person name="Murphy D."/>
        </authorList>
    </citation>
    <scope>NUCLEOTIDE SEQUENCE [LARGE SCALE GENOMIC DNA]</scope>
    <source>
        <strain evidence="2 3">BR165/97</strain>
    </source>
</reference>
<feature type="region of interest" description="Disordered" evidence="1">
    <location>
        <begin position="1"/>
        <end position="25"/>
    </location>
</feature>
<feature type="compositionally biased region" description="Basic and acidic residues" evidence="1">
    <location>
        <begin position="77"/>
        <end position="97"/>
    </location>
</feature>
<dbReference type="EMBL" id="CPZJ01000006">
    <property type="protein sequence ID" value="CNF64074.1"/>
    <property type="molecule type" value="Genomic_DNA"/>
</dbReference>
<evidence type="ECO:0000313" key="3">
    <source>
        <dbReference type="Proteomes" id="UP000038750"/>
    </source>
</evidence>
<dbReference type="AlphaFoldDB" id="A0A0T9M5M0"/>
<dbReference type="RefSeq" id="WP_050073403.1">
    <property type="nucleotide sequence ID" value="NZ_CPZJ01000006.1"/>
</dbReference>
<proteinExistence type="predicted"/>
<name>A0A0T9M5M0_YERIN</name>
<protein>
    <recommendedName>
        <fullName evidence="4">Protein flxA</fullName>
    </recommendedName>
</protein>
<sequence>MSISIQTKTSIGVSNNPAPNASSRISKITRQIQVLTEKLGKISSEDGMTTEQKKEMTTMIQKQIESLRTELEQLLRQQTEKKDKNTPVQPNKKEDKNAVNIIDLYV</sequence>
<accession>A0A0T9M5M0</accession>
<dbReference type="Proteomes" id="UP000038750">
    <property type="component" value="Unassembled WGS sequence"/>
</dbReference>
<evidence type="ECO:0000313" key="2">
    <source>
        <dbReference type="EMBL" id="CNF64074.1"/>
    </source>
</evidence>
<evidence type="ECO:0000256" key="1">
    <source>
        <dbReference type="SAM" id="MobiDB-lite"/>
    </source>
</evidence>
<dbReference type="OrthoDB" id="6638119at2"/>